<dbReference type="Gene3D" id="2.120.10.80">
    <property type="entry name" value="Kelch-type beta propeller"/>
    <property type="match status" value="1"/>
</dbReference>
<keyword evidence="4" id="KW-0963">Cytoplasm</keyword>
<dbReference type="SMART" id="SM00875">
    <property type="entry name" value="BACK"/>
    <property type="match status" value="1"/>
</dbReference>
<dbReference type="InterPro" id="IPR006652">
    <property type="entry name" value="Kelch_1"/>
</dbReference>
<dbReference type="PIRSF" id="PIRSF037037">
    <property type="entry name" value="Kelch-like_protein_gigaxonin"/>
    <property type="match status" value="1"/>
</dbReference>
<keyword evidence="6" id="KW-0833">Ubl conjugation pathway</keyword>
<dbReference type="Pfam" id="PF07707">
    <property type="entry name" value="BACK"/>
    <property type="match status" value="1"/>
</dbReference>
<dbReference type="Proteomes" id="UP000593567">
    <property type="component" value="Unassembled WGS sequence"/>
</dbReference>
<dbReference type="AlphaFoldDB" id="A0A7J7J3V4"/>
<dbReference type="Pfam" id="PF00651">
    <property type="entry name" value="BTB"/>
    <property type="match status" value="1"/>
</dbReference>
<evidence type="ECO:0000256" key="1">
    <source>
        <dbReference type="ARBA" id="ARBA00004496"/>
    </source>
</evidence>
<dbReference type="FunFam" id="1.25.40.420:FF:000001">
    <property type="entry name" value="Kelch-like family member 12"/>
    <property type="match status" value="1"/>
</dbReference>
<sequence>MSSQDVPVFTGMDDIDKHTLTNQSVKRKGPPICYKPKQPIMEPIPSDGTMKFTVMRQVKESFEQLNILRLQDQLCDVTLITCGVRFPCHRVVLASASPYFNAMFCTGMVECTKKEVEIKQISPEILRIILDFIYTAEINVTELTICNLMEAAMILQMLNITEACTTFLEHQLDPSNCIGIRTFAQAYNCIDLEKRAKRFLLKRFSDVRLGTEFLNISFKELKSIISSEEMTVKCESEVYTAVLNWVAHDVDSRGCLLLQLFDHIRLGSIPPEFIKSQLQSCKILRKVPDKCVEKLNRLFEELKMHKSTAVEPPRVPCEKQVIYCIGGYLNVSVKNVEFYNPQDSQWKRVSDMPHARSGLAACTIQGLVYAVGGRNNSVDNLNEDQRVVDCYNPKNNEWLHVPPMNTARNRVAVAVLDNKMYAAGGSSAAEALRTVECYDPSQRQWTVVANMSHKRIAAGLTVVNRFLYAVGGFDGVTRLNTMEKYYPEENRWISCPPMSTSRSGAGVCSLNFYIYVAGGYDSSTQLSSVERFDTRTERWEFVAPMRYQRSALSLVAANGKLYALGGYGGSRFIEVIESYCPETNQWTDVSHMQSGRSGQGVTLGPLPDFN</sequence>
<dbReference type="SUPFAM" id="SSF54695">
    <property type="entry name" value="POZ domain"/>
    <property type="match status" value="1"/>
</dbReference>
<comment type="pathway">
    <text evidence="2">Protein modification; protein ubiquitination.</text>
</comment>
<dbReference type="PANTHER" id="PTHR24412:SF401">
    <property type="entry name" value="FI11917P"/>
    <property type="match status" value="1"/>
</dbReference>
<feature type="region of interest" description="Disordered" evidence="7">
    <location>
        <begin position="591"/>
        <end position="610"/>
    </location>
</feature>
<dbReference type="Gene3D" id="1.25.40.420">
    <property type="match status" value="1"/>
</dbReference>
<keyword evidence="3" id="KW-0880">Kelch repeat</keyword>
<evidence type="ECO:0000256" key="4">
    <source>
        <dbReference type="ARBA" id="ARBA00022490"/>
    </source>
</evidence>
<dbReference type="Pfam" id="PF24681">
    <property type="entry name" value="Kelch_KLHDC2_KLHL20_DRC7"/>
    <property type="match status" value="1"/>
</dbReference>
<dbReference type="EMBL" id="VXIV02003145">
    <property type="protein sequence ID" value="KAF6020793.1"/>
    <property type="molecule type" value="Genomic_DNA"/>
</dbReference>
<accession>A0A7J7J3V4</accession>
<keyword evidence="10" id="KW-1185">Reference proteome</keyword>
<name>A0A7J7J3V4_BUGNE</name>
<dbReference type="UniPathway" id="UPA00143"/>
<dbReference type="Pfam" id="PF01344">
    <property type="entry name" value="Kelch_1"/>
    <property type="match status" value="1"/>
</dbReference>
<evidence type="ECO:0000256" key="3">
    <source>
        <dbReference type="ARBA" id="ARBA00022441"/>
    </source>
</evidence>
<feature type="compositionally biased region" description="Polar residues" evidence="7">
    <location>
        <begin position="591"/>
        <end position="600"/>
    </location>
</feature>
<evidence type="ECO:0000313" key="9">
    <source>
        <dbReference type="EMBL" id="KAF6020793.1"/>
    </source>
</evidence>
<dbReference type="PANTHER" id="PTHR24412">
    <property type="entry name" value="KELCH PROTEIN"/>
    <property type="match status" value="1"/>
</dbReference>
<evidence type="ECO:0000313" key="10">
    <source>
        <dbReference type="Proteomes" id="UP000593567"/>
    </source>
</evidence>
<protein>
    <submittedName>
        <fullName evidence="9">KEAP1</fullName>
    </submittedName>
</protein>
<dbReference type="InterPro" id="IPR015915">
    <property type="entry name" value="Kelch-typ_b-propeller"/>
</dbReference>
<reference evidence="9" key="1">
    <citation type="submission" date="2020-06" db="EMBL/GenBank/DDBJ databases">
        <title>Draft genome of Bugula neritina, a colonial animal packing powerful symbionts and potential medicines.</title>
        <authorList>
            <person name="Rayko M."/>
        </authorList>
    </citation>
    <scope>NUCLEOTIDE SEQUENCE [LARGE SCALE GENOMIC DNA]</scope>
    <source>
        <strain evidence="9">Kwan_BN1</strain>
    </source>
</reference>
<dbReference type="GO" id="GO:0005737">
    <property type="term" value="C:cytoplasm"/>
    <property type="evidence" value="ECO:0007669"/>
    <property type="project" value="UniProtKB-SubCell"/>
</dbReference>
<dbReference type="InterPro" id="IPR011333">
    <property type="entry name" value="SKP1/BTB/POZ_sf"/>
</dbReference>
<feature type="domain" description="BTB" evidence="8">
    <location>
        <begin position="75"/>
        <end position="142"/>
    </location>
</feature>
<dbReference type="SMART" id="SM00225">
    <property type="entry name" value="BTB"/>
    <property type="match status" value="1"/>
</dbReference>
<evidence type="ECO:0000256" key="6">
    <source>
        <dbReference type="ARBA" id="ARBA00022786"/>
    </source>
</evidence>
<dbReference type="SUPFAM" id="SSF117281">
    <property type="entry name" value="Kelch motif"/>
    <property type="match status" value="1"/>
</dbReference>
<evidence type="ECO:0000259" key="8">
    <source>
        <dbReference type="PROSITE" id="PS50097"/>
    </source>
</evidence>
<evidence type="ECO:0000256" key="5">
    <source>
        <dbReference type="ARBA" id="ARBA00022737"/>
    </source>
</evidence>
<evidence type="ECO:0000256" key="2">
    <source>
        <dbReference type="ARBA" id="ARBA00004906"/>
    </source>
</evidence>
<dbReference type="FunFam" id="2.120.10.80:FF:000024">
    <property type="entry name" value="Kelch-like ECH-associated protein 1"/>
    <property type="match status" value="1"/>
</dbReference>
<dbReference type="InterPro" id="IPR011705">
    <property type="entry name" value="BACK"/>
</dbReference>
<comment type="caution">
    <text evidence="9">The sequence shown here is derived from an EMBL/GenBank/DDBJ whole genome shotgun (WGS) entry which is preliminary data.</text>
</comment>
<dbReference type="OrthoDB" id="45365at2759"/>
<keyword evidence="5" id="KW-0677">Repeat</keyword>
<comment type="subcellular location">
    <subcellularLocation>
        <location evidence="1">Cytoplasm</location>
    </subcellularLocation>
</comment>
<gene>
    <name evidence="9" type="ORF">EB796_020894</name>
</gene>
<dbReference type="PROSITE" id="PS50097">
    <property type="entry name" value="BTB"/>
    <property type="match status" value="1"/>
</dbReference>
<proteinExistence type="predicted"/>
<dbReference type="InterPro" id="IPR000210">
    <property type="entry name" value="BTB/POZ_dom"/>
</dbReference>
<dbReference type="GO" id="GO:0016567">
    <property type="term" value="P:protein ubiquitination"/>
    <property type="evidence" value="ECO:0007669"/>
    <property type="project" value="UniProtKB-UniPathway"/>
</dbReference>
<dbReference type="Gene3D" id="3.30.710.10">
    <property type="entry name" value="Potassium Channel Kv1.1, Chain A"/>
    <property type="match status" value="1"/>
</dbReference>
<evidence type="ECO:0000256" key="7">
    <source>
        <dbReference type="SAM" id="MobiDB-lite"/>
    </source>
</evidence>
<dbReference type="SMART" id="SM00612">
    <property type="entry name" value="Kelch"/>
    <property type="match status" value="6"/>
</dbReference>
<dbReference type="InterPro" id="IPR017096">
    <property type="entry name" value="BTB-kelch_protein"/>
</dbReference>
<organism evidence="9 10">
    <name type="scientific">Bugula neritina</name>
    <name type="common">Brown bryozoan</name>
    <name type="synonym">Sertularia neritina</name>
    <dbReference type="NCBI Taxonomy" id="10212"/>
    <lineage>
        <taxon>Eukaryota</taxon>
        <taxon>Metazoa</taxon>
        <taxon>Spiralia</taxon>
        <taxon>Lophotrochozoa</taxon>
        <taxon>Bryozoa</taxon>
        <taxon>Gymnolaemata</taxon>
        <taxon>Cheilostomatida</taxon>
        <taxon>Flustrina</taxon>
        <taxon>Buguloidea</taxon>
        <taxon>Bugulidae</taxon>
        <taxon>Bugula</taxon>
    </lineage>
</organism>